<protein>
    <submittedName>
        <fullName evidence="2">Uncharacterized protein</fullName>
    </submittedName>
</protein>
<evidence type="ECO:0000313" key="3">
    <source>
        <dbReference type="Proteomes" id="UP000604391"/>
    </source>
</evidence>
<dbReference type="Proteomes" id="UP000604391">
    <property type="component" value="Unassembled WGS sequence"/>
</dbReference>
<proteinExistence type="predicted"/>
<comment type="caution">
    <text evidence="2">The sequence shown here is derived from an EMBL/GenBank/DDBJ whole genome shotgun (WGS) entry which is preliminary data.</text>
</comment>
<feature type="compositionally biased region" description="Low complexity" evidence="1">
    <location>
        <begin position="175"/>
        <end position="184"/>
    </location>
</feature>
<feature type="region of interest" description="Disordered" evidence="1">
    <location>
        <begin position="157"/>
        <end position="194"/>
    </location>
</feature>
<accession>A0A832V7V8</accession>
<evidence type="ECO:0000313" key="2">
    <source>
        <dbReference type="EMBL" id="HIJ99250.1"/>
    </source>
</evidence>
<organism evidence="2 3">
    <name type="scientific">Candidatus Undinarchaeum marinum</name>
    <dbReference type="NCBI Taxonomy" id="2756141"/>
    <lineage>
        <taxon>Archaea</taxon>
        <taxon>Candidatus Undinarchaeota</taxon>
        <taxon>Candidatus Undinarchaeia</taxon>
        <taxon>Candidatus Undinarchaeales</taxon>
        <taxon>Candidatus Undinarchaeaceae</taxon>
        <taxon>Candidatus Undinarchaeum</taxon>
    </lineage>
</organism>
<name>A0A832V7V8_9ARCH</name>
<feature type="region of interest" description="Disordered" evidence="1">
    <location>
        <begin position="1"/>
        <end position="23"/>
    </location>
</feature>
<keyword evidence="3" id="KW-1185">Reference proteome</keyword>
<dbReference type="EMBL" id="DVAD01000002">
    <property type="protein sequence ID" value="HIJ99250.1"/>
    <property type="molecule type" value="Genomic_DNA"/>
</dbReference>
<reference evidence="2 3" key="1">
    <citation type="journal article" name="Nat. Commun.">
        <title>Undinarchaeota illuminate DPANN phylogeny and the impact of gene transfer on archaeal evolution.</title>
        <authorList>
            <person name="Dombrowski N."/>
            <person name="Williams T.A."/>
            <person name="Sun J."/>
            <person name="Woodcroft B.J."/>
            <person name="Lee J.H."/>
            <person name="Minh B.Q."/>
            <person name="Rinke C."/>
            <person name="Spang A."/>
        </authorList>
    </citation>
    <scope>NUCLEOTIDE SEQUENCE [LARGE SCALE GENOMIC DNA]</scope>
    <source>
        <strain evidence="2">MAG_bin17</strain>
    </source>
</reference>
<dbReference type="AlphaFoldDB" id="A0A832V7V8"/>
<sequence length="194" mass="22024">MAEESESYEVVASSPYDELERKEEKLEHDINEIKSALRGTVGLTKIESHADEFIKKMMGLLESTQQMQMQVSKSNQQVAEKIQQALDLMNETNRGLSQKLSKILTIFAEATEAMETEEEGSMKEVSSAIGEMKSAMTDFKEQNKKLSKTLDSLERYLRRQSVAPQRAAMTLAPVQRQQQQQPRRQLPPPPLPPQ</sequence>
<feature type="compositionally biased region" description="Pro residues" evidence="1">
    <location>
        <begin position="185"/>
        <end position="194"/>
    </location>
</feature>
<gene>
    <name evidence="2" type="ORF">H1011_00290</name>
</gene>
<evidence type="ECO:0000256" key="1">
    <source>
        <dbReference type="SAM" id="MobiDB-lite"/>
    </source>
</evidence>